<keyword evidence="2" id="KW-1185">Reference proteome</keyword>
<name>A0ABS8P5K5_9PSEU</name>
<protein>
    <submittedName>
        <fullName evidence="1">Baseplate J/gp47 family protein</fullName>
    </submittedName>
</protein>
<reference evidence="1 2" key="1">
    <citation type="submission" date="2021-11" db="EMBL/GenBank/DDBJ databases">
        <title>Draft genome sequence of Actinomycetospora sp. SF1 isolated from the rhizosphere soil.</title>
        <authorList>
            <person name="Duangmal K."/>
            <person name="Chantavorakit T."/>
        </authorList>
    </citation>
    <scope>NUCLEOTIDE SEQUENCE [LARGE SCALE GENOMIC DNA]</scope>
    <source>
        <strain evidence="1 2">TBRC 5722</strain>
    </source>
</reference>
<proteinExistence type="predicted"/>
<dbReference type="Proteomes" id="UP001199469">
    <property type="component" value="Unassembled WGS sequence"/>
</dbReference>
<organism evidence="1 2">
    <name type="scientific">Actinomycetospora endophytica</name>
    <dbReference type="NCBI Taxonomy" id="2291215"/>
    <lineage>
        <taxon>Bacteria</taxon>
        <taxon>Bacillati</taxon>
        <taxon>Actinomycetota</taxon>
        <taxon>Actinomycetes</taxon>
        <taxon>Pseudonocardiales</taxon>
        <taxon>Pseudonocardiaceae</taxon>
        <taxon>Actinomycetospora</taxon>
    </lineage>
</organism>
<comment type="caution">
    <text evidence="1">The sequence shown here is derived from an EMBL/GenBank/DDBJ whole genome shotgun (WGS) entry which is preliminary data.</text>
</comment>
<accession>A0ABS8P5K5</accession>
<gene>
    <name evidence="1" type="ORF">LQ327_09050</name>
</gene>
<dbReference type="EMBL" id="JAJNDB010000001">
    <property type="protein sequence ID" value="MCD2193529.1"/>
    <property type="molecule type" value="Genomic_DNA"/>
</dbReference>
<sequence>MTAPQLSPPAVVGNAIQLPVVTDPDVLTAEGIAYLQAIQPGWTPHEGQLDVAMIEVFARMVANAARVMTTVPLSIFQYLGQQLFGIPPLGGQYATMNVQVTTVNNFGYTIGAGTQVLLMYGPNQSFLFQFAASLVIPPGSTTGTAVLVSANASSESNGVLANNLVLVDGLAGVDSIVCTDSPQAPTGGADAETQTTYLDRLRREISLLTPRPILAGDFATIALNQVGVARAVALDGYNPGDGTANNSLMVTVCAVDAGGEALGADHKNELIAYLEATRSVNWVVHVIDPTYTTVNVTAQINVKRGYSLNDVKSAVAAAITNYVSSRYWGASVDSDGNPTADWYNTTVVRQLGVVGAISNIPGLAWVDSVSLSAGNASPADQDVNLSGPVPLTTPGNINVAATYS</sequence>
<dbReference type="RefSeq" id="WP_230731768.1">
    <property type="nucleotide sequence ID" value="NZ_JAJNDB010000001.1"/>
</dbReference>
<evidence type="ECO:0000313" key="1">
    <source>
        <dbReference type="EMBL" id="MCD2193529.1"/>
    </source>
</evidence>
<evidence type="ECO:0000313" key="2">
    <source>
        <dbReference type="Proteomes" id="UP001199469"/>
    </source>
</evidence>